<accession>A0A6G1KJA9</accession>
<dbReference type="OrthoDB" id="3688572at2759"/>
<proteinExistence type="predicted"/>
<evidence type="ECO:0000313" key="2">
    <source>
        <dbReference type="EMBL" id="KAF2712870.1"/>
    </source>
</evidence>
<keyword evidence="3" id="KW-1185">Reference proteome</keyword>
<dbReference type="Proteomes" id="UP000799428">
    <property type="component" value="Unassembled WGS sequence"/>
</dbReference>
<feature type="region of interest" description="Disordered" evidence="1">
    <location>
        <begin position="85"/>
        <end position="114"/>
    </location>
</feature>
<dbReference type="AlphaFoldDB" id="A0A6G1KJA9"/>
<gene>
    <name evidence="2" type="ORF">K504DRAFT_122883</name>
</gene>
<name>A0A6G1KJA9_9PLEO</name>
<reference evidence="2" key="1">
    <citation type="journal article" date="2020" name="Stud. Mycol.">
        <title>101 Dothideomycetes genomes: a test case for predicting lifestyles and emergence of pathogens.</title>
        <authorList>
            <person name="Haridas S."/>
            <person name="Albert R."/>
            <person name="Binder M."/>
            <person name="Bloem J."/>
            <person name="Labutti K."/>
            <person name="Salamov A."/>
            <person name="Andreopoulos B."/>
            <person name="Baker S."/>
            <person name="Barry K."/>
            <person name="Bills G."/>
            <person name="Bluhm B."/>
            <person name="Cannon C."/>
            <person name="Castanera R."/>
            <person name="Culley D."/>
            <person name="Daum C."/>
            <person name="Ezra D."/>
            <person name="Gonzalez J."/>
            <person name="Henrissat B."/>
            <person name="Kuo A."/>
            <person name="Liang C."/>
            <person name="Lipzen A."/>
            <person name="Lutzoni F."/>
            <person name="Magnuson J."/>
            <person name="Mondo S."/>
            <person name="Nolan M."/>
            <person name="Ohm R."/>
            <person name="Pangilinan J."/>
            <person name="Park H.-J."/>
            <person name="Ramirez L."/>
            <person name="Alfaro M."/>
            <person name="Sun H."/>
            <person name="Tritt A."/>
            <person name="Yoshinaga Y."/>
            <person name="Zwiers L.-H."/>
            <person name="Turgeon B."/>
            <person name="Goodwin S."/>
            <person name="Spatafora J."/>
            <person name="Crous P."/>
            <person name="Grigoriev I."/>
        </authorList>
    </citation>
    <scope>NUCLEOTIDE SEQUENCE</scope>
    <source>
        <strain evidence="2">CBS 279.74</strain>
    </source>
</reference>
<dbReference type="EMBL" id="MU005765">
    <property type="protein sequence ID" value="KAF2712870.1"/>
    <property type="molecule type" value="Genomic_DNA"/>
</dbReference>
<organism evidence="2 3">
    <name type="scientific">Pleomassaria siparia CBS 279.74</name>
    <dbReference type="NCBI Taxonomy" id="1314801"/>
    <lineage>
        <taxon>Eukaryota</taxon>
        <taxon>Fungi</taxon>
        <taxon>Dikarya</taxon>
        <taxon>Ascomycota</taxon>
        <taxon>Pezizomycotina</taxon>
        <taxon>Dothideomycetes</taxon>
        <taxon>Pleosporomycetidae</taxon>
        <taxon>Pleosporales</taxon>
        <taxon>Pleomassariaceae</taxon>
        <taxon>Pleomassaria</taxon>
    </lineage>
</organism>
<feature type="compositionally biased region" description="Polar residues" evidence="1">
    <location>
        <begin position="85"/>
        <end position="97"/>
    </location>
</feature>
<protein>
    <submittedName>
        <fullName evidence="2">Uncharacterized protein</fullName>
    </submittedName>
</protein>
<evidence type="ECO:0000256" key="1">
    <source>
        <dbReference type="SAM" id="MobiDB-lite"/>
    </source>
</evidence>
<sequence length="289" mass="32016">MDVWFIQWEDALKPERGGDCVGSLTPSHNLLGSLMCHFERWLWRDLDKAIECENTGQPAVNLISNAPTGKIDNATIPQAIESIANSGNSNESNLSTRDTPRAIEGITNSGNLTESTLSTREDNRIRVVLSPVRRNVGAVAKNDHPVDGFQDGAQLFKNVQAALQLNCPSTSGSCIPFRPGRNAQFYYKGMRKNPNDPRVWQWDDRMLMTVKVGHSYWGDNDAIRLLLIDTIASIVEQTALNDKNCVMQHKPDIPVCHIHQSLSGTCFKTCITLENSARLSSILTSSPNL</sequence>
<evidence type="ECO:0000313" key="3">
    <source>
        <dbReference type="Proteomes" id="UP000799428"/>
    </source>
</evidence>